<accession>A0A6N9Q284</accession>
<dbReference type="AlphaFoldDB" id="A0A6N9Q284"/>
<evidence type="ECO:0000313" key="2">
    <source>
        <dbReference type="Proteomes" id="UP000448943"/>
    </source>
</evidence>
<name>A0A6N9Q284_9BACL</name>
<sequence>MVTWLLLAIVYFYFIALDRKIILSDEGIMYTSLLRKYQMKWEEVEEIGVVNYGPYPVSTTATFLCISKERGRAGRLILNLSKDCIYIKYRKSLIPLLRKYWRGEIQT</sequence>
<gene>
    <name evidence="1" type="ORF">ERL59_03880</name>
</gene>
<evidence type="ECO:0008006" key="3">
    <source>
        <dbReference type="Google" id="ProtNLM"/>
    </source>
</evidence>
<keyword evidence="2" id="KW-1185">Reference proteome</keyword>
<proteinExistence type="predicted"/>
<organism evidence="1 2">
    <name type="scientific">Chengkuizengella marina</name>
    <dbReference type="NCBI Taxonomy" id="2507566"/>
    <lineage>
        <taxon>Bacteria</taxon>
        <taxon>Bacillati</taxon>
        <taxon>Bacillota</taxon>
        <taxon>Bacilli</taxon>
        <taxon>Bacillales</taxon>
        <taxon>Paenibacillaceae</taxon>
        <taxon>Chengkuizengella</taxon>
    </lineage>
</organism>
<dbReference type="Proteomes" id="UP000448943">
    <property type="component" value="Unassembled WGS sequence"/>
</dbReference>
<protein>
    <recommendedName>
        <fullName evidence="3">PH domain-containing protein</fullName>
    </recommendedName>
</protein>
<reference evidence="1 2" key="1">
    <citation type="submission" date="2019-01" db="EMBL/GenBank/DDBJ databases">
        <title>Chengkuizengella sp. nov., isolated from deep-sea sediment of East Pacific Ocean.</title>
        <authorList>
            <person name="Yang J."/>
            <person name="Lai Q."/>
            <person name="Shao Z."/>
        </authorList>
    </citation>
    <scope>NUCLEOTIDE SEQUENCE [LARGE SCALE GENOMIC DNA]</scope>
    <source>
        <strain evidence="1 2">YPA3-1-1</strain>
    </source>
</reference>
<comment type="caution">
    <text evidence="1">The sequence shown here is derived from an EMBL/GenBank/DDBJ whole genome shotgun (WGS) entry which is preliminary data.</text>
</comment>
<evidence type="ECO:0000313" key="1">
    <source>
        <dbReference type="EMBL" id="NBI28098.1"/>
    </source>
</evidence>
<dbReference type="EMBL" id="SIJB01000009">
    <property type="protein sequence ID" value="NBI28098.1"/>
    <property type="molecule type" value="Genomic_DNA"/>
</dbReference>